<evidence type="ECO:0000313" key="3">
    <source>
        <dbReference type="EMBL" id="KAK4090796.1"/>
    </source>
</evidence>
<evidence type="ECO:0000313" key="6">
    <source>
        <dbReference type="Proteomes" id="UP001287286"/>
    </source>
</evidence>
<dbReference type="InterPro" id="IPR029063">
    <property type="entry name" value="SAM-dependent_MTases_sf"/>
</dbReference>
<comment type="caution">
    <text evidence="4">The sequence shown here is derived from an EMBL/GenBank/DDBJ whole genome shotgun (WGS) entry which is preliminary data.</text>
</comment>
<reference evidence="3 6" key="4">
    <citation type="journal article" date="2024" name="Microbiol. Resour. Announc.">
        <title>Genome annotations for the ascomycete fungi Trichoderma harzianum, Trichoderma aggressivum, and Purpureocillium lilacinum.</title>
        <authorList>
            <person name="Beijen E.P.W."/>
            <person name="Ohm R.A."/>
        </authorList>
    </citation>
    <scope>NUCLEOTIDE SEQUENCE [LARGE SCALE GENOMIC DNA]</scope>
    <source>
        <strain evidence="3 6">CBS 150709</strain>
    </source>
</reference>
<dbReference type="CDD" id="cd02440">
    <property type="entry name" value="AdoMet_MTases"/>
    <property type="match status" value="1"/>
</dbReference>
<reference evidence="3" key="3">
    <citation type="submission" date="2023-11" db="EMBL/GenBank/DDBJ databases">
        <authorList>
            <person name="Beijen E."/>
            <person name="Ohm R.A."/>
        </authorList>
    </citation>
    <scope>NUCLEOTIDE SEQUENCE</scope>
    <source>
        <strain evidence="3">CBS 150709</strain>
    </source>
</reference>
<evidence type="ECO:0008006" key="7">
    <source>
        <dbReference type="Google" id="ProtNLM"/>
    </source>
</evidence>
<dbReference type="Pfam" id="PF13489">
    <property type="entry name" value="Methyltransf_23"/>
    <property type="match status" value="1"/>
</dbReference>
<protein>
    <recommendedName>
        <fullName evidence="7">Methyltransferase</fullName>
    </recommendedName>
</protein>
<gene>
    <name evidence="4" type="ORF">PCL_03400</name>
    <name evidence="3" type="ORF">Purlil1_4932</name>
</gene>
<dbReference type="GO" id="GO:0008168">
    <property type="term" value="F:methyltransferase activity"/>
    <property type="evidence" value="ECO:0007669"/>
    <property type="project" value="TreeGrafter"/>
</dbReference>
<dbReference type="PANTHER" id="PTHR43591">
    <property type="entry name" value="METHYLTRANSFERASE"/>
    <property type="match status" value="1"/>
</dbReference>
<dbReference type="SUPFAM" id="SSF53335">
    <property type="entry name" value="S-adenosyl-L-methionine-dependent methyltransferases"/>
    <property type="match status" value="1"/>
</dbReference>
<feature type="region of interest" description="Disordered" evidence="2">
    <location>
        <begin position="43"/>
        <end position="76"/>
    </location>
</feature>
<organism evidence="4 5">
    <name type="scientific">Purpureocillium lilacinum</name>
    <name type="common">Paecilomyces lilacinus</name>
    <dbReference type="NCBI Taxonomy" id="33203"/>
    <lineage>
        <taxon>Eukaryota</taxon>
        <taxon>Fungi</taxon>
        <taxon>Dikarya</taxon>
        <taxon>Ascomycota</taxon>
        <taxon>Pezizomycotina</taxon>
        <taxon>Sordariomycetes</taxon>
        <taxon>Hypocreomycetidae</taxon>
        <taxon>Hypocreales</taxon>
        <taxon>Ophiocordycipitaceae</taxon>
        <taxon>Purpureocillium</taxon>
    </lineage>
</organism>
<evidence type="ECO:0000256" key="1">
    <source>
        <dbReference type="ARBA" id="ARBA00038158"/>
    </source>
</evidence>
<evidence type="ECO:0000256" key="2">
    <source>
        <dbReference type="SAM" id="MobiDB-lite"/>
    </source>
</evidence>
<keyword evidence="6" id="KW-1185">Reference proteome</keyword>
<dbReference type="AlphaFoldDB" id="A0A2U3ENX6"/>
<reference evidence="4 5" key="2">
    <citation type="journal article" date="2016" name="Front. Microbiol.">
        <title>Genome and transcriptome sequences reveal the specific parasitism of the nematophagous Purpureocillium lilacinum 36-1.</title>
        <authorList>
            <person name="Xie J."/>
            <person name="Li S."/>
            <person name="Mo C."/>
            <person name="Xiao X."/>
            <person name="Peng D."/>
            <person name="Wang G."/>
            <person name="Xiao Y."/>
        </authorList>
    </citation>
    <scope>NUCLEOTIDE SEQUENCE [LARGE SCALE GENOMIC DNA]</scope>
    <source>
        <strain evidence="4 5">36-1</strain>
    </source>
</reference>
<dbReference type="PANTHER" id="PTHR43591:SF10">
    <property type="entry name" value="ABC TRANSMEMBRANE TYPE-1 DOMAIN-CONTAINING PROTEIN-RELATED"/>
    <property type="match status" value="1"/>
</dbReference>
<reference evidence="4" key="1">
    <citation type="submission" date="2015-05" db="EMBL/GenBank/DDBJ databases">
        <authorList>
            <person name="Wang D.B."/>
            <person name="Wang M."/>
        </authorList>
    </citation>
    <scope>NUCLEOTIDE SEQUENCE</scope>
    <source>
        <strain evidence="4">36-1</strain>
    </source>
</reference>
<accession>A0A2U3ENX6</accession>
<sequence>MDQGGGAPLGAAKSNEAACPIDNLLNPAAVADAERPAPLQVDVADAGDGGARTQTEAYDDDGGNGDGDSAYGSDGGSAYTGSVTSSIYDYQYENGRRYHAYREGQYVLPNDDQEQERLDLQHHIWRLLLGGRLYTAALPDPSTKPNLRILDLGTGTGIWAIDIADEFPSAEVAGVDLSPIQPEWVPNNCRFHVDDYEDEWTYRDEEKFDYIHGRALSGTSSDWDRFYKQALQHLKPGGVMEMQEYDAWIFSDDDSCDRAPWTMEWVNKLDAASKMYGKQINVAQHHKQWMKDAGFEDVREVVHRVRTPPEIASFIPIEAMMAQSAHRPIAQIPIGPWAKDPALKELGRFELIHMQMSVDSHTPALFTRVLNYSADQAMVLMEGVKREFRSRDLRLITSYRFITGRKASTAA</sequence>
<name>A0A2U3ENX6_PURLI</name>
<dbReference type="Proteomes" id="UP000245956">
    <property type="component" value="Unassembled WGS sequence"/>
</dbReference>
<dbReference type="EMBL" id="LCWV01000001">
    <property type="protein sequence ID" value="PWI76206.1"/>
    <property type="molecule type" value="Genomic_DNA"/>
</dbReference>
<proteinExistence type="inferred from homology"/>
<comment type="similarity">
    <text evidence="1">Belongs to the methyltransferase superfamily. LaeA methyltransferase family.</text>
</comment>
<evidence type="ECO:0000313" key="4">
    <source>
        <dbReference type="EMBL" id="PWI76206.1"/>
    </source>
</evidence>
<feature type="compositionally biased region" description="Low complexity" evidence="2">
    <location>
        <begin position="67"/>
        <end position="76"/>
    </location>
</feature>
<dbReference type="EMBL" id="JAWRVI010000014">
    <property type="protein sequence ID" value="KAK4090796.1"/>
    <property type="molecule type" value="Genomic_DNA"/>
</dbReference>
<evidence type="ECO:0000313" key="5">
    <source>
        <dbReference type="Proteomes" id="UP000245956"/>
    </source>
</evidence>
<dbReference type="Gene3D" id="3.40.50.150">
    <property type="entry name" value="Vaccinia Virus protein VP39"/>
    <property type="match status" value="1"/>
</dbReference>
<dbReference type="Proteomes" id="UP001287286">
    <property type="component" value="Unassembled WGS sequence"/>
</dbReference>